<dbReference type="InterPro" id="IPR011701">
    <property type="entry name" value="MFS"/>
</dbReference>
<dbReference type="PANTHER" id="PTHR23514">
    <property type="entry name" value="BYPASS OF STOP CODON PROTEIN 6"/>
    <property type="match status" value="1"/>
</dbReference>
<feature type="transmembrane region" description="Helical" evidence="5">
    <location>
        <begin position="157"/>
        <end position="177"/>
    </location>
</feature>
<evidence type="ECO:0000256" key="2">
    <source>
        <dbReference type="ARBA" id="ARBA00022692"/>
    </source>
</evidence>
<gene>
    <name evidence="6" type="ORF">E1267_36160</name>
</gene>
<feature type="transmembrane region" description="Helical" evidence="5">
    <location>
        <begin position="92"/>
        <end position="118"/>
    </location>
</feature>
<dbReference type="CDD" id="cd17393">
    <property type="entry name" value="MFS_MosC_like"/>
    <property type="match status" value="1"/>
</dbReference>
<comment type="subcellular location">
    <subcellularLocation>
        <location evidence="1">Membrane</location>
        <topology evidence="1">Multi-pass membrane protein</topology>
    </subcellularLocation>
</comment>
<name>A0A4R4MUL1_9ACTN</name>
<dbReference type="GO" id="GO:0022857">
    <property type="term" value="F:transmembrane transporter activity"/>
    <property type="evidence" value="ECO:0007669"/>
    <property type="project" value="InterPro"/>
</dbReference>
<reference evidence="6 7" key="1">
    <citation type="submission" date="2019-02" db="EMBL/GenBank/DDBJ databases">
        <title>Draft genome sequences of novel Actinobacteria.</title>
        <authorList>
            <person name="Sahin N."/>
            <person name="Ay H."/>
            <person name="Saygin H."/>
        </authorList>
    </citation>
    <scope>NUCLEOTIDE SEQUENCE [LARGE SCALE GENOMIC DNA]</scope>
    <source>
        <strain evidence="6 7">KC201</strain>
    </source>
</reference>
<dbReference type="SUPFAM" id="SSF103473">
    <property type="entry name" value="MFS general substrate transporter"/>
    <property type="match status" value="1"/>
</dbReference>
<proteinExistence type="predicted"/>
<evidence type="ECO:0000256" key="3">
    <source>
        <dbReference type="ARBA" id="ARBA00022989"/>
    </source>
</evidence>
<feature type="transmembrane region" description="Helical" evidence="5">
    <location>
        <begin position="68"/>
        <end position="86"/>
    </location>
</feature>
<feature type="transmembrane region" description="Helical" evidence="5">
    <location>
        <begin position="349"/>
        <end position="370"/>
    </location>
</feature>
<dbReference type="RefSeq" id="WP_132339539.1">
    <property type="nucleotide sequence ID" value="NZ_SMJZ01000207.1"/>
</dbReference>
<feature type="transmembrane region" description="Helical" evidence="5">
    <location>
        <begin position="130"/>
        <end position="151"/>
    </location>
</feature>
<feature type="transmembrane region" description="Helical" evidence="5">
    <location>
        <begin position="289"/>
        <end position="308"/>
    </location>
</feature>
<feature type="transmembrane region" description="Helical" evidence="5">
    <location>
        <begin position="38"/>
        <end position="56"/>
    </location>
</feature>
<keyword evidence="4 5" id="KW-0472">Membrane</keyword>
<dbReference type="AlphaFoldDB" id="A0A4R4MUL1"/>
<evidence type="ECO:0000256" key="1">
    <source>
        <dbReference type="ARBA" id="ARBA00004141"/>
    </source>
</evidence>
<dbReference type="OrthoDB" id="151222at2"/>
<sequence length="387" mass="38310">MNPHRAIAVVFALHGAVGGSLATRIPWLQDQLDLGPGILGLALLFPSIGAIAGLPLAARLAHRFGGRAATRVLLAAWSASVILPVLSPAPGWLFGAFLLYGCTAGMCDVVMNAHAVVLERRLGRSIMSGLHGMWSVGCLTAGGVGALAAQAGIDARIHLAAVSLTLIVLGAAAGRSLPPGDASTHAPPPRRLVLPSRGILAIGAVGFCATFAEGAGAGWAAVYLSEIASAGPGAAAAGYTVLMVAMAGARLAGDRVIHALGPVTAVRAGGMVATAGCVMVVVARSPALGIAGFALLGLGVAVVVPLVFTAAGNAGTTPGAGVAGVATITYVSGLSAPAVIGWVADWLSYPAAFVMITGVVVLLTLLAPVLRPSPASAPSREEALSAR</sequence>
<dbReference type="GO" id="GO:0016020">
    <property type="term" value="C:membrane"/>
    <property type="evidence" value="ECO:0007669"/>
    <property type="project" value="UniProtKB-SubCell"/>
</dbReference>
<dbReference type="Gene3D" id="1.20.1250.20">
    <property type="entry name" value="MFS general substrate transporter like domains"/>
    <property type="match status" value="2"/>
</dbReference>
<keyword evidence="2 5" id="KW-0812">Transmembrane</keyword>
<evidence type="ECO:0000256" key="5">
    <source>
        <dbReference type="SAM" id="Phobius"/>
    </source>
</evidence>
<evidence type="ECO:0000313" key="7">
    <source>
        <dbReference type="Proteomes" id="UP000295157"/>
    </source>
</evidence>
<evidence type="ECO:0000256" key="4">
    <source>
        <dbReference type="ARBA" id="ARBA00023136"/>
    </source>
</evidence>
<dbReference type="Proteomes" id="UP000295157">
    <property type="component" value="Unassembled WGS sequence"/>
</dbReference>
<feature type="transmembrane region" description="Helical" evidence="5">
    <location>
        <begin position="234"/>
        <end position="253"/>
    </location>
</feature>
<dbReference type="PANTHER" id="PTHR23514:SF13">
    <property type="entry name" value="INNER MEMBRANE PROTEIN YBJJ"/>
    <property type="match status" value="1"/>
</dbReference>
<comment type="caution">
    <text evidence="6">The sequence shown here is derived from an EMBL/GenBank/DDBJ whole genome shotgun (WGS) entry which is preliminary data.</text>
</comment>
<dbReference type="Pfam" id="PF07690">
    <property type="entry name" value="MFS_1"/>
    <property type="match status" value="1"/>
</dbReference>
<keyword evidence="7" id="KW-1185">Reference proteome</keyword>
<feature type="transmembrane region" description="Helical" evidence="5">
    <location>
        <begin position="198"/>
        <end position="222"/>
    </location>
</feature>
<evidence type="ECO:0000313" key="6">
    <source>
        <dbReference type="EMBL" id="TDB99890.1"/>
    </source>
</evidence>
<keyword evidence="3 5" id="KW-1133">Transmembrane helix</keyword>
<feature type="transmembrane region" description="Helical" evidence="5">
    <location>
        <begin position="320"/>
        <end position="343"/>
    </location>
</feature>
<organism evidence="6 7">
    <name type="scientific">Nonomuraea longispora</name>
    <dbReference type="NCBI Taxonomy" id="1848320"/>
    <lineage>
        <taxon>Bacteria</taxon>
        <taxon>Bacillati</taxon>
        <taxon>Actinomycetota</taxon>
        <taxon>Actinomycetes</taxon>
        <taxon>Streptosporangiales</taxon>
        <taxon>Streptosporangiaceae</taxon>
        <taxon>Nonomuraea</taxon>
    </lineage>
</organism>
<feature type="transmembrane region" description="Helical" evidence="5">
    <location>
        <begin position="265"/>
        <end position="283"/>
    </location>
</feature>
<dbReference type="EMBL" id="SMJZ01000207">
    <property type="protein sequence ID" value="TDB99890.1"/>
    <property type="molecule type" value="Genomic_DNA"/>
</dbReference>
<protein>
    <submittedName>
        <fullName evidence="6">MFS transporter</fullName>
    </submittedName>
</protein>
<accession>A0A4R4MUL1</accession>
<dbReference type="InterPro" id="IPR051788">
    <property type="entry name" value="MFS_Transporter"/>
</dbReference>
<dbReference type="InterPro" id="IPR036259">
    <property type="entry name" value="MFS_trans_sf"/>
</dbReference>